<sequence length="62" mass="6856">MARFHDWLECPECDDDGEVSALAHKADVVLECYGCGHTSEFTIGQDVPLRGLSWAAIDDETE</sequence>
<dbReference type="EMBL" id="FOIS01000004">
    <property type="protein sequence ID" value="SEW26147.1"/>
    <property type="molecule type" value="Genomic_DNA"/>
</dbReference>
<gene>
    <name evidence="1" type="ORF">SAMN05216285_3545</name>
</gene>
<organism evidence="1 2">
    <name type="scientific">Natrinema salifodinae</name>
    <dbReference type="NCBI Taxonomy" id="1202768"/>
    <lineage>
        <taxon>Archaea</taxon>
        <taxon>Methanobacteriati</taxon>
        <taxon>Methanobacteriota</taxon>
        <taxon>Stenosarchaea group</taxon>
        <taxon>Halobacteria</taxon>
        <taxon>Halobacteriales</taxon>
        <taxon>Natrialbaceae</taxon>
        <taxon>Natrinema</taxon>
    </lineage>
</organism>
<protein>
    <submittedName>
        <fullName evidence="1">Uncharacterized protein</fullName>
    </submittedName>
</protein>
<proteinExistence type="predicted"/>
<dbReference type="OrthoDB" id="191918at2157"/>
<accession>A0A1I0QGR4</accession>
<dbReference type="AlphaFoldDB" id="A0A1I0QGR4"/>
<dbReference type="Proteomes" id="UP000183275">
    <property type="component" value="Unassembled WGS sequence"/>
</dbReference>
<name>A0A1I0QGR4_9EURY</name>
<reference evidence="2" key="1">
    <citation type="submission" date="2016-10" db="EMBL/GenBank/DDBJ databases">
        <authorList>
            <person name="Varghese N."/>
        </authorList>
    </citation>
    <scope>NUCLEOTIDE SEQUENCE [LARGE SCALE GENOMIC DNA]</scope>
    <source>
        <strain evidence="2">CGMCC 1.12284</strain>
    </source>
</reference>
<keyword evidence="2" id="KW-1185">Reference proteome</keyword>
<evidence type="ECO:0000313" key="1">
    <source>
        <dbReference type="EMBL" id="SEW26147.1"/>
    </source>
</evidence>
<dbReference type="eggNOG" id="ENOG502N5JD">
    <property type="taxonomic scope" value="Archaea"/>
</dbReference>
<dbReference type="STRING" id="1202768.SAMN05216285_3545"/>
<dbReference type="RefSeq" id="WP_049989455.1">
    <property type="nucleotide sequence ID" value="NZ_FOIS01000004.1"/>
</dbReference>
<evidence type="ECO:0000313" key="2">
    <source>
        <dbReference type="Proteomes" id="UP000183275"/>
    </source>
</evidence>